<gene>
    <name evidence="3" type="ORF">MNB_SV-14-1068</name>
</gene>
<dbReference type="Gene3D" id="3.30.420.10">
    <property type="entry name" value="Ribonuclease H-like superfamily/Ribonuclease H"/>
    <property type="match status" value="1"/>
</dbReference>
<dbReference type="SUPFAM" id="SSF53098">
    <property type="entry name" value="Ribonuclease H-like"/>
    <property type="match status" value="1"/>
</dbReference>
<organism evidence="3">
    <name type="scientific">hydrothermal vent metagenome</name>
    <dbReference type="NCBI Taxonomy" id="652676"/>
    <lineage>
        <taxon>unclassified sequences</taxon>
        <taxon>metagenomes</taxon>
        <taxon>ecological metagenomes</taxon>
    </lineage>
</organism>
<dbReference type="EMBL" id="FPHN01000125">
    <property type="protein sequence ID" value="SFV61356.1"/>
    <property type="molecule type" value="Genomic_DNA"/>
</dbReference>
<dbReference type="Pfam" id="PF13358">
    <property type="entry name" value="DDE_3"/>
    <property type="match status" value="1"/>
</dbReference>
<dbReference type="PANTHER" id="PTHR46564:SF1">
    <property type="entry name" value="TRANSPOSASE"/>
    <property type="match status" value="1"/>
</dbReference>
<dbReference type="InterPro" id="IPR047655">
    <property type="entry name" value="Transpos_IS630-like"/>
</dbReference>
<sequence>MLCDKGMSRGEIKEILLLDLQTIRRYINDFKQYRMDSIDFGDRRKDKSGNKKEISPEQEEQVKQFIRDNLVEDSKEVQRYIQDEFNIFYKESTIVKLMHDLGFVYKKVVTVPQKANTMESTEKQLEFENQYKKLKDELEDDENMLFLDGVHPTHNTKAGCAWVEKGKEKIIETNSGRDRINLNGAYNVMSGEVIANPSKTVNSDSTLELFDSIIENYSDSDANIYLFADNARYYKSKMIQETLETDKYKRIKMIFLPPYSPNLNPIERVWKFFKKEVLQNQFYKTFCDFKTAIELFFNERLKLPFMQEKLRQFASDNFHIRHRGLFYLPSPYESFRLNFFGR</sequence>
<dbReference type="InterPro" id="IPR012337">
    <property type="entry name" value="RNaseH-like_sf"/>
</dbReference>
<dbReference type="NCBIfam" id="NF033545">
    <property type="entry name" value="transpos_IS630"/>
    <property type="match status" value="1"/>
</dbReference>
<dbReference type="AlphaFoldDB" id="A0A1W1C6F8"/>
<proteinExistence type="predicted"/>
<reference evidence="3" key="1">
    <citation type="submission" date="2016-10" db="EMBL/GenBank/DDBJ databases">
        <authorList>
            <person name="de Groot N.N."/>
        </authorList>
    </citation>
    <scope>NUCLEOTIDE SEQUENCE</scope>
</reference>
<feature type="domain" description="Tc1-like transposase DDE" evidence="1">
    <location>
        <begin position="144"/>
        <end position="287"/>
    </location>
</feature>
<dbReference type="PANTHER" id="PTHR46564">
    <property type="entry name" value="TRANSPOSASE"/>
    <property type="match status" value="1"/>
</dbReference>
<evidence type="ECO:0000259" key="1">
    <source>
        <dbReference type="Pfam" id="PF13358"/>
    </source>
</evidence>
<dbReference type="InterPro" id="IPR036397">
    <property type="entry name" value="RNaseH_sf"/>
</dbReference>
<dbReference type="InterPro" id="IPR009057">
    <property type="entry name" value="Homeodomain-like_sf"/>
</dbReference>
<dbReference type="SUPFAM" id="SSF46689">
    <property type="entry name" value="Homeodomain-like"/>
    <property type="match status" value="1"/>
</dbReference>
<protein>
    <submittedName>
        <fullName evidence="3">Mobile element protein</fullName>
    </submittedName>
</protein>
<evidence type="ECO:0000259" key="2">
    <source>
        <dbReference type="Pfam" id="PF13592"/>
    </source>
</evidence>
<dbReference type="InterPro" id="IPR025959">
    <property type="entry name" value="Winged_HTH_dom"/>
</dbReference>
<feature type="domain" description="Winged helix-turn helix" evidence="2">
    <location>
        <begin position="75"/>
        <end position="116"/>
    </location>
</feature>
<dbReference type="InterPro" id="IPR038717">
    <property type="entry name" value="Tc1-like_DDE_dom"/>
</dbReference>
<dbReference type="Pfam" id="PF13592">
    <property type="entry name" value="HTH_33"/>
    <property type="match status" value="1"/>
</dbReference>
<dbReference type="GO" id="GO:0003676">
    <property type="term" value="F:nucleic acid binding"/>
    <property type="evidence" value="ECO:0007669"/>
    <property type="project" value="InterPro"/>
</dbReference>
<evidence type="ECO:0000313" key="3">
    <source>
        <dbReference type="EMBL" id="SFV61356.1"/>
    </source>
</evidence>
<accession>A0A1W1C6F8</accession>
<name>A0A1W1C6F8_9ZZZZ</name>